<dbReference type="InterPro" id="IPR011765">
    <property type="entry name" value="Pept_M16_N"/>
</dbReference>
<dbReference type="EMBL" id="JAGSPJ010000003">
    <property type="protein sequence ID" value="MBR7800053.1"/>
    <property type="molecule type" value="Genomic_DNA"/>
</dbReference>
<evidence type="ECO:0000256" key="6">
    <source>
        <dbReference type="ARBA" id="ARBA00022833"/>
    </source>
</evidence>
<evidence type="ECO:0000256" key="1">
    <source>
        <dbReference type="ARBA" id="ARBA00001947"/>
    </source>
</evidence>
<evidence type="ECO:0000313" key="11">
    <source>
        <dbReference type="EMBL" id="MBR7800053.1"/>
    </source>
</evidence>
<reference evidence="11" key="1">
    <citation type="submission" date="2021-04" db="EMBL/GenBank/DDBJ databases">
        <title>novel species isolated from subtropical streams in China.</title>
        <authorList>
            <person name="Lu H."/>
        </authorList>
    </citation>
    <scope>NUCLEOTIDE SEQUENCE</scope>
    <source>
        <strain evidence="11">FT137W</strain>
    </source>
</reference>
<dbReference type="GO" id="GO:0004222">
    <property type="term" value="F:metalloendopeptidase activity"/>
    <property type="evidence" value="ECO:0007669"/>
    <property type="project" value="InterPro"/>
</dbReference>
<organism evidence="11 12">
    <name type="scientific">Undibacterium fentianense</name>
    <dbReference type="NCBI Taxonomy" id="2828728"/>
    <lineage>
        <taxon>Bacteria</taxon>
        <taxon>Pseudomonadati</taxon>
        <taxon>Pseudomonadota</taxon>
        <taxon>Betaproteobacteria</taxon>
        <taxon>Burkholderiales</taxon>
        <taxon>Oxalobacteraceae</taxon>
        <taxon>Undibacterium</taxon>
    </lineage>
</organism>
<comment type="caution">
    <text evidence="11">The sequence shown here is derived from an EMBL/GenBank/DDBJ whole genome shotgun (WGS) entry which is preliminary data.</text>
</comment>
<dbReference type="AlphaFoldDB" id="A0A941E5G0"/>
<evidence type="ECO:0000259" key="9">
    <source>
        <dbReference type="Pfam" id="PF00675"/>
    </source>
</evidence>
<feature type="domain" description="Peptidase M16 N-terminal" evidence="9">
    <location>
        <begin position="56"/>
        <end position="173"/>
    </location>
</feature>
<dbReference type="InterPro" id="IPR050626">
    <property type="entry name" value="Peptidase_M16"/>
</dbReference>
<evidence type="ECO:0000259" key="10">
    <source>
        <dbReference type="Pfam" id="PF05193"/>
    </source>
</evidence>
<dbReference type="RefSeq" id="WP_212675193.1">
    <property type="nucleotide sequence ID" value="NZ_JAGSPJ010000003.1"/>
</dbReference>
<dbReference type="InterPro" id="IPR007863">
    <property type="entry name" value="Peptidase_M16_C"/>
</dbReference>
<dbReference type="GO" id="GO:0006508">
    <property type="term" value="P:proteolysis"/>
    <property type="evidence" value="ECO:0007669"/>
    <property type="project" value="UniProtKB-KW"/>
</dbReference>
<dbReference type="PANTHER" id="PTHR43690">
    <property type="entry name" value="NARDILYSIN"/>
    <property type="match status" value="1"/>
</dbReference>
<evidence type="ECO:0000313" key="12">
    <source>
        <dbReference type="Proteomes" id="UP000678545"/>
    </source>
</evidence>
<keyword evidence="7" id="KW-0482">Metalloprotease</keyword>
<keyword evidence="12" id="KW-1185">Reference proteome</keyword>
<evidence type="ECO:0000256" key="3">
    <source>
        <dbReference type="ARBA" id="ARBA00022670"/>
    </source>
</evidence>
<dbReference type="Pfam" id="PF00675">
    <property type="entry name" value="Peptidase_M16"/>
    <property type="match status" value="1"/>
</dbReference>
<dbReference type="InterPro" id="IPR001431">
    <property type="entry name" value="Pept_M16_Zn_BS"/>
</dbReference>
<dbReference type="Proteomes" id="UP000678545">
    <property type="component" value="Unassembled WGS sequence"/>
</dbReference>
<name>A0A941E5G0_9BURK</name>
<feature type="domain" description="Peptidase M16 C-terminal" evidence="10">
    <location>
        <begin position="214"/>
        <end position="391"/>
    </location>
</feature>
<gene>
    <name evidence="11" type="ORF">KDM90_08590</name>
</gene>
<dbReference type="PROSITE" id="PS00143">
    <property type="entry name" value="INSULINASE"/>
    <property type="match status" value="1"/>
</dbReference>
<protein>
    <submittedName>
        <fullName evidence="11">Insulinase family protein</fullName>
    </submittedName>
</protein>
<keyword evidence="6" id="KW-0862">Zinc</keyword>
<comment type="similarity">
    <text evidence="2 8">Belongs to the peptidase M16 family.</text>
</comment>
<evidence type="ECO:0000256" key="5">
    <source>
        <dbReference type="ARBA" id="ARBA00022801"/>
    </source>
</evidence>
<dbReference type="SUPFAM" id="SSF63411">
    <property type="entry name" value="LuxS/MPP-like metallohydrolase"/>
    <property type="match status" value="4"/>
</dbReference>
<dbReference type="InterPro" id="IPR011249">
    <property type="entry name" value="Metalloenz_LuxS/M16"/>
</dbReference>
<dbReference type="Gene3D" id="3.30.830.10">
    <property type="entry name" value="Metalloenzyme, LuxS/M16 peptidase-like"/>
    <property type="match status" value="4"/>
</dbReference>
<keyword evidence="3" id="KW-0645">Protease</keyword>
<dbReference type="GO" id="GO:0046872">
    <property type="term" value="F:metal ion binding"/>
    <property type="evidence" value="ECO:0007669"/>
    <property type="project" value="UniProtKB-KW"/>
</dbReference>
<sequence>MRQLIKSFLLVHGLALLLCVEASARVDFPLHERIPYSPSLAKGQLPNGLTYYIQKNGKPEQKLELRLVVKAGSILEDADQLGLAHFVEHMAFNGSAHFKKNELVSFLESIGVKFGADLNAYTGFDETVYILPIPTDRPENVEKGMMVLADWAYGLRFDPTEIDRERGVVLEEARLGKGAADRLQKIILPKVLHGSRYAERLPIGKEENLKSFRHAALKRFYQDWYRPDLMAIVVVGDLEVPVIQALLEKYFSTMKNPQKPRKRLRASVPLENQESVVIATDKEANLASVSISQGRMHQVNDGRFASYRQRRIQSFFNAMLNQRLHELTQVQEPPFLAASSGISSLVAEYNEFNSSVVIGKAGVQAAVQALVAENQRLAQYGFSQVELERVKLSTLRYMENAFNERDKSQSAEFAAEFVRNFLTGEAIPGIEAEYIFHREFVRGISLEEVNRFAQSVLLARSPKLIVYQGGTQQGQRTPSKSELASWIRQAEQSKLGVYREQTVTRALIDTKPTIGSILQESRNAVLGTIEWTLSNGVRVVLKPTDFKNKQILLSASRPGGLGMIDASDYSQAMYATSVVGAMGIKDITPIELGKYLAGKSSSMSTNFSDVAEGISGSSTPEDFETTLQILYLLMTSPRRDPDLFRSYVTKQQDVLRNQMATPSAIFQKAYLQTSYQDHPRQPKLATPEDLQALDMDRLIAIYQSRFSSADKLTFFIVGSFEPEKIKTVLLTYLANLPVHPIESGLPDHGLRLVKGIVHKEVYAGKEQRSLVTLQLHGERPVGASDELRFSALTEILQLRLTAKMREELGAVYSPRVTAQIKKIPFGSYSIVLVLPSGPEHVEKLLQTSRALLEEMKRHAVTEEELHKVKENWLKNRKEEVKTNEFWIGVLSDANFLQEDAAKVFDYENQIQQLKPEDIQQAARIYFDLSNQIQIVMYPEKTVLPTSISIPTPIPKGR</sequence>
<evidence type="ECO:0000256" key="4">
    <source>
        <dbReference type="ARBA" id="ARBA00022723"/>
    </source>
</evidence>
<feature type="domain" description="Peptidase M16 C-terminal" evidence="10">
    <location>
        <begin position="694"/>
        <end position="870"/>
    </location>
</feature>
<proteinExistence type="inferred from homology"/>
<evidence type="ECO:0000256" key="7">
    <source>
        <dbReference type="ARBA" id="ARBA00023049"/>
    </source>
</evidence>
<keyword evidence="5" id="KW-0378">Hydrolase</keyword>
<dbReference type="PANTHER" id="PTHR43690:SF34">
    <property type="entry name" value="ZINC PROTEASE PQQL-LIKE"/>
    <property type="match status" value="1"/>
</dbReference>
<evidence type="ECO:0000256" key="2">
    <source>
        <dbReference type="ARBA" id="ARBA00007261"/>
    </source>
</evidence>
<comment type="cofactor">
    <cofactor evidence="1">
        <name>Zn(2+)</name>
        <dbReference type="ChEBI" id="CHEBI:29105"/>
    </cofactor>
</comment>
<dbReference type="Pfam" id="PF05193">
    <property type="entry name" value="Peptidase_M16_C"/>
    <property type="match status" value="2"/>
</dbReference>
<keyword evidence="4" id="KW-0479">Metal-binding</keyword>
<accession>A0A941E5G0</accession>
<evidence type="ECO:0000256" key="8">
    <source>
        <dbReference type="RuleBase" id="RU004447"/>
    </source>
</evidence>